<accession>A0A5C7BLL4</accession>
<dbReference type="EMBL" id="VOUQ01000057">
    <property type="protein sequence ID" value="TXE23342.1"/>
    <property type="molecule type" value="Genomic_DNA"/>
</dbReference>
<protein>
    <submittedName>
        <fullName evidence="1">PAAR domain-containing protein</fullName>
    </submittedName>
</protein>
<dbReference type="CDD" id="cd14744">
    <property type="entry name" value="PAAR_CT_2"/>
    <property type="match status" value="1"/>
</dbReference>
<proteinExistence type="predicted"/>
<evidence type="ECO:0000313" key="1">
    <source>
        <dbReference type="EMBL" id="TXE23342.1"/>
    </source>
</evidence>
<dbReference type="Pfam" id="PF05488">
    <property type="entry name" value="PAAR_motif"/>
    <property type="match status" value="1"/>
</dbReference>
<reference evidence="1 2" key="1">
    <citation type="submission" date="2019-07" db="EMBL/GenBank/DDBJ databases">
        <title>Serratia strains were isolated from fresh produce.</title>
        <authorList>
            <person name="Cho G.-S."/>
            <person name="Stein M."/>
            <person name="Lee W."/>
            <person name="Suh S.H."/>
            <person name="Franz C.M.A.P."/>
        </authorList>
    </citation>
    <scope>NUCLEOTIDE SEQUENCE [LARGE SCALE GENOMIC DNA]</scope>
    <source>
        <strain evidence="1 2">S16</strain>
    </source>
</reference>
<organism evidence="1 2">
    <name type="scientific">Serratia marcescens</name>
    <dbReference type="NCBI Taxonomy" id="615"/>
    <lineage>
        <taxon>Bacteria</taxon>
        <taxon>Pseudomonadati</taxon>
        <taxon>Pseudomonadota</taxon>
        <taxon>Gammaproteobacteria</taxon>
        <taxon>Enterobacterales</taxon>
        <taxon>Yersiniaceae</taxon>
        <taxon>Serratia</taxon>
    </lineage>
</organism>
<dbReference type="Proteomes" id="UP000321126">
    <property type="component" value="Unassembled WGS sequence"/>
</dbReference>
<name>A0A5C7BLL4_SERMA</name>
<dbReference type="InterPro" id="IPR008727">
    <property type="entry name" value="PAAR_motif"/>
</dbReference>
<dbReference type="AlphaFoldDB" id="A0A5C7BLL4"/>
<evidence type="ECO:0000313" key="2">
    <source>
        <dbReference type="Proteomes" id="UP000321126"/>
    </source>
</evidence>
<gene>
    <name evidence="1" type="ORF">FOT62_25175</name>
</gene>
<comment type="caution">
    <text evidence="1">The sequence shown here is derived from an EMBL/GenBank/DDBJ whole genome shotgun (WGS) entry which is preliminary data.</text>
</comment>
<sequence>MRLVANIVHGKNVGLDGDKTSTGATCYASLTRSSVHGRYKLHLGDKTSHCPKCGKVGEIVGGNAHQTQDSISVAVDGSPVRCGCPAGINYLIAPGIITRSAIPVDQSNEINSQQNSSLNKINFQCSDDNGRLLREFR</sequence>